<reference evidence="1 2" key="2">
    <citation type="journal article" date="2016" name="Genome Announc.">
        <title>Draft Genome Sequence of Zhouia amylolytica AD3, Isolated from Tidal Flat Sediment.</title>
        <authorList>
            <person name="Jia B."/>
            <person name="Jin H.M."/>
            <person name="Lee H.J."/>
            <person name="Jeon C.O."/>
        </authorList>
    </citation>
    <scope>NUCLEOTIDE SEQUENCE [LARGE SCALE GENOMIC DNA]</scope>
    <source>
        <strain evidence="1 2">AD3</strain>
    </source>
</reference>
<keyword evidence="2" id="KW-1185">Reference proteome</keyword>
<dbReference type="Proteomes" id="UP000018850">
    <property type="component" value="Unassembled WGS sequence"/>
</dbReference>
<name>W2UPJ0_9FLAO</name>
<evidence type="ECO:0000313" key="2">
    <source>
        <dbReference type="Proteomes" id="UP000018850"/>
    </source>
</evidence>
<gene>
    <name evidence="1" type="ORF">P278_15710</name>
</gene>
<comment type="caution">
    <text evidence="1">The sequence shown here is derived from an EMBL/GenBank/DDBJ whole genome shotgun (WGS) entry which is preliminary data.</text>
</comment>
<dbReference type="AlphaFoldDB" id="W2UPJ0"/>
<accession>W2UPJ0</accession>
<evidence type="ECO:0000313" key="1">
    <source>
        <dbReference type="EMBL" id="ETN95849.1"/>
    </source>
</evidence>
<dbReference type="EMBL" id="AYXY01000019">
    <property type="protein sequence ID" value="ETN95849.1"/>
    <property type="molecule type" value="Genomic_DNA"/>
</dbReference>
<reference evidence="2" key="1">
    <citation type="submission" date="2013-11" db="EMBL/GenBank/DDBJ databases">
        <title>Draft genome sequence from a member of Zhouia, isolated tidal flat.</title>
        <authorList>
            <person name="Jin H."/>
            <person name="Jeon C.O."/>
        </authorList>
    </citation>
    <scope>NUCLEOTIDE SEQUENCE [LARGE SCALE GENOMIC DNA]</scope>
    <source>
        <strain evidence="2">AD3</strain>
    </source>
</reference>
<sequence>MNYLNKTHVYCEIERFIANNFTYKKILIFNKISAMLW</sequence>
<proteinExistence type="predicted"/>
<protein>
    <submittedName>
        <fullName evidence="1">Uncharacterized protein</fullName>
    </submittedName>
</protein>
<organism evidence="1 2">
    <name type="scientific">Zhouia amylolytica AD3</name>
    <dbReference type="NCBI Taxonomy" id="1286632"/>
    <lineage>
        <taxon>Bacteria</taxon>
        <taxon>Pseudomonadati</taxon>
        <taxon>Bacteroidota</taxon>
        <taxon>Flavobacteriia</taxon>
        <taxon>Flavobacteriales</taxon>
        <taxon>Flavobacteriaceae</taxon>
        <taxon>Zhouia</taxon>
    </lineage>
</organism>